<keyword evidence="2" id="KW-1185">Reference proteome</keyword>
<gene>
    <name evidence="1" type="ORF">CC1G_12359</name>
</gene>
<dbReference type="Proteomes" id="UP000001861">
    <property type="component" value="Unassembled WGS sequence"/>
</dbReference>
<sequence>MISSKLTGTISYVVNANVSVEQSQPRRSNRRSDIDALRRGLRIRRPRMFLAENRYPRKLERWASGNEAALACPLSPEPHIPTSSGNIQRRGGSIRFACLFY</sequence>
<dbReference type="HOGENOM" id="CLU_2291551_0_0_1"/>
<protein>
    <submittedName>
        <fullName evidence="1">Uncharacterized protein</fullName>
    </submittedName>
</protein>
<accession>A8P566</accession>
<evidence type="ECO:0000313" key="1">
    <source>
        <dbReference type="EMBL" id="EAU82929.2"/>
    </source>
</evidence>
<dbReference type="InParanoid" id="A8P566"/>
<dbReference type="EMBL" id="AACS02000011">
    <property type="protein sequence ID" value="EAU82929.2"/>
    <property type="molecule type" value="Genomic_DNA"/>
</dbReference>
<evidence type="ECO:0000313" key="2">
    <source>
        <dbReference type="Proteomes" id="UP000001861"/>
    </source>
</evidence>
<comment type="caution">
    <text evidence="1">The sequence shown here is derived from an EMBL/GenBank/DDBJ whole genome shotgun (WGS) entry which is preliminary data.</text>
</comment>
<reference evidence="1 2" key="1">
    <citation type="journal article" date="2010" name="Proc. Natl. Acad. Sci. U.S.A.">
        <title>Insights into evolution of multicellular fungi from the assembled chromosomes of the mushroom Coprinopsis cinerea (Coprinus cinereus).</title>
        <authorList>
            <person name="Stajich J.E."/>
            <person name="Wilke S.K."/>
            <person name="Ahren D."/>
            <person name="Au C.H."/>
            <person name="Birren B.W."/>
            <person name="Borodovsky M."/>
            <person name="Burns C."/>
            <person name="Canback B."/>
            <person name="Casselton L.A."/>
            <person name="Cheng C.K."/>
            <person name="Deng J."/>
            <person name="Dietrich F.S."/>
            <person name="Fargo D.C."/>
            <person name="Farman M.L."/>
            <person name="Gathman A.C."/>
            <person name="Goldberg J."/>
            <person name="Guigo R."/>
            <person name="Hoegger P.J."/>
            <person name="Hooker J.B."/>
            <person name="Huggins A."/>
            <person name="James T.Y."/>
            <person name="Kamada T."/>
            <person name="Kilaru S."/>
            <person name="Kodira C."/>
            <person name="Kues U."/>
            <person name="Kupfer D."/>
            <person name="Kwan H.S."/>
            <person name="Lomsadze A."/>
            <person name="Li W."/>
            <person name="Lilly W.W."/>
            <person name="Ma L.J."/>
            <person name="Mackey A.J."/>
            <person name="Manning G."/>
            <person name="Martin F."/>
            <person name="Muraguchi H."/>
            <person name="Natvig D.O."/>
            <person name="Palmerini H."/>
            <person name="Ramesh M.A."/>
            <person name="Rehmeyer C.J."/>
            <person name="Roe B.A."/>
            <person name="Shenoy N."/>
            <person name="Stanke M."/>
            <person name="Ter-Hovhannisyan V."/>
            <person name="Tunlid A."/>
            <person name="Velagapudi R."/>
            <person name="Vision T.J."/>
            <person name="Zeng Q."/>
            <person name="Zolan M.E."/>
            <person name="Pukkila P.J."/>
        </authorList>
    </citation>
    <scope>NUCLEOTIDE SEQUENCE [LARGE SCALE GENOMIC DNA]</scope>
    <source>
        <strain evidence="2">Okayama-7 / 130 / ATCC MYA-4618 / FGSC 9003</strain>
    </source>
</reference>
<dbReference type="AlphaFoldDB" id="A8P566"/>
<dbReference type="RefSeq" id="XP_001838885.2">
    <property type="nucleotide sequence ID" value="XM_001838833.2"/>
</dbReference>
<dbReference type="KEGG" id="cci:CC1G_12359"/>
<dbReference type="GeneID" id="6015486"/>
<dbReference type="VEuPathDB" id="FungiDB:CC1G_12359"/>
<name>A8P566_COPC7</name>
<organism evidence="1 2">
    <name type="scientific">Coprinopsis cinerea (strain Okayama-7 / 130 / ATCC MYA-4618 / FGSC 9003)</name>
    <name type="common">Inky cap fungus</name>
    <name type="synonym">Hormographiella aspergillata</name>
    <dbReference type="NCBI Taxonomy" id="240176"/>
    <lineage>
        <taxon>Eukaryota</taxon>
        <taxon>Fungi</taxon>
        <taxon>Dikarya</taxon>
        <taxon>Basidiomycota</taxon>
        <taxon>Agaricomycotina</taxon>
        <taxon>Agaricomycetes</taxon>
        <taxon>Agaricomycetidae</taxon>
        <taxon>Agaricales</taxon>
        <taxon>Agaricineae</taxon>
        <taxon>Psathyrellaceae</taxon>
        <taxon>Coprinopsis</taxon>
    </lineage>
</organism>
<proteinExistence type="predicted"/>